<evidence type="ECO:0000313" key="2">
    <source>
        <dbReference type="Proteomes" id="UP000701801"/>
    </source>
</evidence>
<dbReference type="EMBL" id="CAJVRM010000218">
    <property type="protein sequence ID" value="CAG8977449.1"/>
    <property type="molecule type" value="Genomic_DNA"/>
</dbReference>
<reference evidence="1" key="1">
    <citation type="submission" date="2021-07" db="EMBL/GenBank/DDBJ databases">
        <authorList>
            <person name="Durling M."/>
        </authorList>
    </citation>
    <scope>NUCLEOTIDE SEQUENCE</scope>
</reference>
<dbReference type="AlphaFoldDB" id="A0A9N9LLM7"/>
<accession>A0A9N9LLM7</accession>
<organism evidence="1 2">
    <name type="scientific">Hymenoscyphus albidus</name>
    <dbReference type="NCBI Taxonomy" id="595503"/>
    <lineage>
        <taxon>Eukaryota</taxon>
        <taxon>Fungi</taxon>
        <taxon>Dikarya</taxon>
        <taxon>Ascomycota</taxon>
        <taxon>Pezizomycotina</taxon>
        <taxon>Leotiomycetes</taxon>
        <taxon>Helotiales</taxon>
        <taxon>Helotiaceae</taxon>
        <taxon>Hymenoscyphus</taxon>
    </lineage>
</organism>
<proteinExistence type="predicted"/>
<dbReference type="OrthoDB" id="10452277at2759"/>
<evidence type="ECO:0000313" key="1">
    <source>
        <dbReference type="EMBL" id="CAG8977449.1"/>
    </source>
</evidence>
<name>A0A9N9LLM7_9HELO</name>
<keyword evidence="2" id="KW-1185">Reference proteome</keyword>
<protein>
    <submittedName>
        <fullName evidence="1">Uncharacterized protein</fullName>
    </submittedName>
</protein>
<gene>
    <name evidence="1" type="ORF">HYALB_00007782</name>
</gene>
<dbReference type="Proteomes" id="UP000701801">
    <property type="component" value="Unassembled WGS sequence"/>
</dbReference>
<comment type="caution">
    <text evidence="1">The sequence shown here is derived from an EMBL/GenBank/DDBJ whole genome shotgun (WGS) entry which is preliminary data.</text>
</comment>
<sequence>MIAFMHLEGAEKEILDYDNPSCITTALLLACSSCHGSFLYYSFLVIALSTRHLFIRYYQKSANTYRNSLSQEQLQCTRPRKCQQNVEISWKNELNPYKDNPANVSEKLSATIKQLQLYRGYIAYLEREIVSEAKKNSFKAEDVKLDV</sequence>